<dbReference type="PROSITE" id="PS50850">
    <property type="entry name" value="MFS"/>
    <property type="match status" value="1"/>
</dbReference>
<proteinExistence type="predicted"/>
<evidence type="ECO:0000256" key="1">
    <source>
        <dbReference type="ARBA" id="ARBA00004141"/>
    </source>
</evidence>
<keyword evidence="8" id="KW-1185">Reference proteome</keyword>
<feature type="transmembrane region" description="Helical" evidence="5">
    <location>
        <begin position="99"/>
        <end position="121"/>
    </location>
</feature>
<dbReference type="SUPFAM" id="SSF103473">
    <property type="entry name" value="MFS general substrate transporter"/>
    <property type="match status" value="1"/>
</dbReference>
<dbReference type="RefSeq" id="WP_229601284.1">
    <property type="nucleotide sequence ID" value="NZ_JACIBY010000003.1"/>
</dbReference>
<feature type="transmembrane region" description="Helical" evidence="5">
    <location>
        <begin position="44"/>
        <end position="62"/>
    </location>
</feature>
<evidence type="ECO:0000256" key="2">
    <source>
        <dbReference type="ARBA" id="ARBA00022692"/>
    </source>
</evidence>
<feature type="transmembrane region" description="Helical" evidence="5">
    <location>
        <begin position="305"/>
        <end position="323"/>
    </location>
</feature>
<comment type="caution">
    <text evidence="7">The sequence shown here is derived from an EMBL/GenBank/DDBJ whole genome shotgun (WGS) entry which is preliminary data.</text>
</comment>
<keyword evidence="4 5" id="KW-0472">Membrane</keyword>
<evidence type="ECO:0000256" key="3">
    <source>
        <dbReference type="ARBA" id="ARBA00022989"/>
    </source>
</evidence>
<evidence type="ECO:0000256" key="4">
    <source>
        <dbReference type="ARBA" id="ARBA00023136"/>
    </source>
</evidence>
<feature type="transmembrane region" description="Helical" evidence="5">
    <location>
        <begin position="274"/>
        <end position="293"/>
    </location>
</feature>
<gene>
    <name evidence="7" type="ORF">FHS57_001595</name>
</gene>
<dbReference type="Proteomes" id="UP000541352">
    <property type="component" value="Unassembled WGS sequence"/>
</dbReference>
<dbReference type="InterPro" id="IPR036259">
    <property type="entry name" value="MFS_trans_sf"/>
</dbReference>
<dbReference type="InterPro" id="IPR011701">
    <property type="entry name" value="MFS"/>
</dbReference>
<dbReference type="Pfam" id="PF07690">
    <property type="entry name" value="MFS_1"/>
    <property type="match status" value="1"/>
</dbReference>
<organism evidence="7 8">
    <name type="scientific">Runella defluvii</name>
    <dbReference type="NCBI Taxonomy" id="370973"/>
    <lineage>
        <taxon>Bacteria</taxon>
        <taxon>Pseudomonadati</taxon>
        <taxon>Bacteroidota</taxon>
        <taxon>Cytophagia</taxon>
        <taxon>Cytophagales</taxon>
        <taxon>Spirosomataceae</taxon>
        <taxon>Runella</taxon>
    </lineage>
</organism>
<feature type="transmembrane region" description="Helical" evidence="5">
    <location>
        <begin position="161"/>
        <end position="182"/>
    </location>
</feature>
<dbReference type="EMBL" id="JACIBY010000003">
    <property type="protein sequence ID" value="MBB3837598.1"/>
    <property type="molecule type" value="Genomic_DNA"/>
</dbReference>
<dbReference type="PANTHER" id="PTHR23508">
    <property type="entry name" value="CARBOXYLIC ACID TRANSPORTER PROTEIN HOMOLOG"/>
    <property type="match status" value="1"/>
</dbReference>
<feature type="transmembrane region" description="Helical" evidence="5">
    <location>
        <begin position="133"/>
        <end position="155"/>
    </location>
</feature>
<comment type="subcellular location">
    <subcellularLocation>
        <location evidence="1">Membrane</location>
        <topology evidence="1">Multi-pass membrane protein</topology>
    </subcellularLocation>
</comment>
<keyword evidence="2 5" id="KW-0812">Transmembrane</keyword>
<feature type="transmembrane region" description="Helical" evidence="5">
    <location>
        <begin position="74"/>
        <end position="93"/>
    </location>
</feature>
<dbReference type="Gene3D" id="1.20.1250.20">
    <property type="entry name" value="MFS general substrate transporter like domains"/>
    <property type="match status" value="1"/>
</dbReference>
<evidence type="ECO:0000256" key="5">
    <source>
        <dbReference type="SAM" id="Phobius"/>
    </source>
</evidence>
<feature type="transmembrane region" description="Helical" evidence="5">
    <location>
        <begin position="364"/>
        <end position="386"/>
    </location>
</feature>
<feature type="domain" description="Major facilitator superfamily (MFS) profile" evidence="6">
    <location>
        <begin position="8"/>
        <end position="419"/>
    </location>
</feature>
<accession>A0A7W6EPL1</accession>
<dbReference type="GO" id="GO:0046943">
    <property type="term" value="F:carboxylic acid transmembrane transporter activity"/>
    <property type="evidence" value="ECO:0007669"/>
    <property type="project" value="TreeGrafter"/>
</dbReference>
<sequence length="419" mass="45733">MSRFQWLMVAICFILNFNDGIDVLIVSFSSTEIIKEWGLSKVEMGYIFSAGLAGMTLGCFLIAPLADKHGRRRIFLISVGMITIGMFGVGFGHQYNLMLLFRFITGLGIGGILPTMAATAAEFSNQKYRDFNVGLVQAGWPIGAILTGLFCAKYIPVYGWHTAFLVAGGISLLMWLLVYFYMTDSIDYMLQNPTTDTLPSVNRLLKRMGLPNLEALPVVVKNQENVGVKALFLPHYKDSTIKVWVAAFFGFLTLYTLMSWVPTIAKDSGLPFELATWVGIMLNIGAAFGSASVGGIGSRLGLRQTILMFMLIAFGVMQVYAFSTLTTGLIFGLVLLIGFFVQGGFNGIWPTLSRLYDTHLRATGVGYTVGIGRVGAILGPLLFGYFSDAGMSINALFVAFSIPLLVMGGCIWSIKSDKL</sequence>
<feature type="transmembrane region" description="Helical" evidence="5">
    <location>
        <begin position="243"/>
        <end position="262"/>
    </location>
</feature>
<protein>
    <submittedName>
        <fullName evidence="7">Benzoate transport</fullName>
    </submittedName>
</protein>
<name>A0A7W6EPL1_9BACT</name>
<dbReference type="PANTHER" id="PTHR23508:SF10">
    <property type="entry name" value="CARBOXYLIC ACID TRANSPORTER PROTEIN HOMOLOG"/>
    <property type="match status" value="1"/>
</dbReference>
<dbReference type="AlphaFoldDB" id="A0A7W6EPL1"/>
<reference evidence="7 8" key="1">
    <citation type="submission" date="2020-08" db="EMBL/GenBank/DDBJ databases">
        <title>Genomic Encyclopedia of Type Strains, Phase IV (KMG-IV): sequencing the most valuable type-strain genomes for metagenomic binning, comparative biology and taxonomic classification.</title>
        <authorList>
            <person name="Goeker M."/>
        </authorList>
    </citation>
    <scope>NUCLEOTIDE SEQUENCE [LARGE SCALE GENOMIC DNA]</scope>
    <source>
        <strain evidence="7 8">DSM 17976</strain>
    </source>
</reference>
<feature type="transmembrane region" description="Helical" evidence="5">
    <location>
        <begin position="329"/>
        <end position="352"/>
    </location>
</feature>
<evidence type="ECO:0000313" key="8">
    <source>
        <dbReference type="Proteomes" id="UP000541352"/>
    </source>
</evidence>
<feature type="transmembrane region" description="Helical" evidence="5">
    <location>
        <begin position="392"/>
        <end position="414"/>
    </location>
</feature>
<dbReference type="InterPro" id="IPR020846">
    <property type="entry name" value="MFS_dom"/>
</dbReference>
<keyword evidence="3 5" id="KW-1133">Transmembrane helix</keyword>
<dbReference type="GO" id="GO:0005886">
    <property type="term" value="C:plasma membrane"/>
    <property type="evidence" value="ECO:0007669"/>
    <property type="project" value="TreeGrafter"/>
</dbReference>
<evidence type="ECO:0000313" key="7">
    <source>
        <dbReference type="EMBL" id="MBB3837598.1"/>
    </source>
</evidence>
<evidence type="ECO:0000259" key="6">
    <source>
        <dbReference type="PROSITE" id="PS50850"/>
    </source>
</evidence>